<feature type="signal peptide" evidence="2">
    <location>
        <begin position="1"/>
        <end position="22"/>
    </location>
</feature>
<evidence type="ECO:0000259" key="3">
    <source>
        <dbReference type="Pfam" id="PF13505"/>
    </source>
</evidence>
<dbReference type="Pfam" id="PF13505">
    <property type="entry name" value="OMP_b-brl"/>
    <property type="match status" value="1"/>
</dbReference>
<accession>A0A291QUV2</accession>
<dbReference type="AlphaFoldDB" id="A0A291QUV2"/>
<dbReference type="OrthoDB" id="1094316at2"/>
<evidence type="ECO:0000313" key="4">
    <source>
        <dbReference type="EMBL" id="ATL47715.1"/>
    </source>
</evidence>
<protein>
    <recommendedName>
        <fullName evidence="3">Outer membrane protein beta-barrel domain-containing protein</fullName>
    </recommendedName>
</protein>
<evidence type="ECO:0000256" key="1">
    <source>
        <dbReference type="ARBA" id="ARBA00022729"/>
    </source>
</evidence>
<gene>
    <name evidence="4" type="ORF">COR50_11355</name>
</gene>
<reference evidence="4 5" key="1">
    <citation type="submission" date="2017-10" db="EMBL/GenBank/DDBJ databases">
        <title>Paenichitinophaga pekingensis gen. nov., sp. nov., isolated from activated sludge.</title>
        <authorList>
            <person name="Jin D."/>
            <person name="Kong X."/>
            <person name="Deng Y."/>
            <person name="Bai Z."/>
        </authorList>
    </citation>
    <scope>NUCLEOTIDE SEQUENCE [LARGE SCALE GENOMIC DNA]</scope>
    <source>
        <strain evidence="4 5">13</strain>
    </source>
</reference>
<proteinExistence type="predicted"/>
<dbReference type="RefSeq" id="WP_098194092.1">
    <property type="nucleotide sequence ID" value="NZ_CP023777.1"/>
</dbReference>
<dbReference type="KEGG" id="cbae:COR50_11355"/>
<dbReference type="Gene3D" id="2.40.160.20">
    <property type="match status" value="1"/>
</dbReference>
<evidence type="ECO:0000256" key="2">
    <source>
        <dbReference type="SAM" id="SignalP"/>
    </source>
</evidence>
<organism evidence="4 5">
    <name type="scientific">Chitinophaga caeni</name>
    <dbReference type="NCBI Taxonomy" id="2029983"/>
    <lineage>
        <taxon>Bacteria</taxon>
        <taxon>Pseudomonadati</taxon>
        <taxon>Bacteroidota</taxon>
        <taxon>Chitinophagia</taxon>
        <taxon>Chitinophagales</taxon>
        <taxon>Chitinophagaceae</taxon>
        <taxon>Chitinophaga</taxon>
    </lineage>
</organism>
<sequence length="206" mass="22966">MKSLKILLAVFLGAFALQGAQAQTRPPVSFQLNYSIAQPLSSLKDYANNTSFRGWKAGFQYAINDNLSVGLNVGYQDFYEKSARAVYPIKDGDISAVQTRTLQTIPILAAAQYNFTKPGSKVIPYGGLNIGVANFQYEKYYGQFVDDDNSWQFMVSPELGINVPFGKYSPVLFNAHVQYNFSPYKVAELTNFNTVQANVGVKFHLR</sequence>
<dbReference type="InterPro" id="IPR027385">
    <property type="entry name" value="Beta-barrel_OMP"/>
</dbReference>
<evidence type="ECO:0000313" key="5">
    <source>
        <dbReference type="Proteomes" id="UP000220133"/>
    </source>
</evidence>
<dbReference type="InterPro" id="IPR011250">
    <property type="entry name" value="OMP/PagP_B-barrel"/>
</dbReference>
<feature type="domain" description="Outer membrane protein beta-barrel" evidence="3">
    <location>
        <begin position="8"/>
        <end position="203"/>
    </location>
</feature>
<dbReference type="SUPFAM" id="SSF56925">
    <property type="entry name" value="OMPA-like"/>
    <property type="match status" value="1"/>
</dbReference>
<dbReference type="Proteomes" id="UP000220133">
    <property type="component" value="Chromosome"/>
</dbReference>
<dbReference type="EMBL" id="CP023777">
    <property type="protein sequence ID" value="ATL47715.1"/>
    <property type="molecule type" value="Genomic_DNA"/>
</dbReference>
<keyword evidence="1 2" id="KW-0732">Signal</keyword>
<keyword evidence="5" id="KW-1185">Reference proteome</keyword>
<name>A0A291QUV2_9BACT</name>
<feature type="chain" id="PRO_5012855490" description="Outer membrane protein beta-barrel domain-containing protein" evidence="2">
    <location>
        <begin position="23"/>
        <end position="206"/>
    </location>
</feature>